<gene>
    <name evidence="1" type="ORF">I8U20_04955</name>
</gene>
<accession>A0A8I1DFB5</accession>
<evidence type="ECO:0000313" key="2">
    <source>
        <dbReference type="Proteomes" id="UP000633619"/>
    </source>
</evidence>
<reference evidence="1 2" key="1">
    <citation type="submission" date="2020-12" db="EMBL/GenBank/DDBJ databases">
        <title>WGS of Thermoactinomyces spp.</title>
        <authorList>
            <person name="Cheng K."/>
        </authorList>
    </citation>
    <scope>NUCLEOTIDE SEQUENCE [LARGE SCALE GENOMIC DNA]</scope>
    <source>
        <strain evidence="2">CICC 10671\DSM 43846</strain>
    </source>
</reference>
<protein>
    <submittedName>
        <fullName evidence="1">Uncharacterized protein</fullName>
    </submittedName>
</protein>
<dbReference type="Proteomes" id="UP000633619">
    <property type="component" value="Unassembled WGS sequence"/>
</dbReference>
<dbReference type="RefSeq" id="WP_181731912.1">
    <property type="nucleotide sequence ID" value="NZ_JACEIR010000004.1"/>
</dbReference>
<dbReference type="AlphaFoldDB" id="A0A8I1DFB5"/>
<comment type="caution">
    <text evidence="1">The sequence shown here is derived from an EMBL/GenBank/DDBJ whole genome shotgun (WGS) entry which is preliminary data.</text>
</comment>
<proteinExistence type="predicted"/>
<evidence type="ECO:0000313" key="1">
    <source>
        <dbReference type="EMBL" id="MBH8594676.1"/>
    </source>
</evidence>
<keyword evidence="2" id="KW-1185">Reference proteome</keyword>
<name>A0A8I1DFB5_THEIN</name>
<dbReference type="EMBL" id="JAECVW010000002">
    <property type="protein sequence ID" value="MBH8594676.1"/>
    <property type="molecule type" value="Genomic_DNA"/>
</dbReference>
<sequence>MNCLYTRLKRLLEITESEEYDIDLRKYPLLEKKCEALIGEIRGYLETSASKDEIEDIIKSYPAIVYLLRVDLAFDLFHQAFMLGSLDKDVIISFARFIYAYGPDWDEESKRIEEFVAENKLEEAVKIALSVKYD</sequence>
<organism evidence="1 2">
    <name type="scientific">Thermoactinomyces intermedius</name>
    <dbReference type="NCBI Taxonomy" id="2024"/>
    <lineage>
        <taxon>Bacteria</taxon>
        <taxon>Bacillati</taxon>
        <taxon>Bacillota</taxon>
        <taxon>Bacilli</taxon>
        <taxon>Bacillales</taxon>
        <taxon>Thermoactinomycetaceae</taxon>
        <taxon>Thermoactinomyces</taxon>
    </lineage>
</organism>